<dbReference type="AlphaFoldDB" id="A0A9Q1BAQ6"/>
<comment type="caution">
    <text evidence="2">The sequence shown here is derived from an EMBL/GenBank/DDBJ whole genome shotgun (WGS) entry which is preliminary data.</text>
</comment>
<feature type="region of interest" description="Disordered" evidence="1">
    <location>
        <begin position="98"/>
        <end position="117"/>
    </location>
</feature>
<feature type="region of interest" description="Disordered" evidence="1">
    <location>
        <begin position="31"/>
        <end position="84"/>
    </location>
</feature>
<organism evidence="2 3">
    <name type="scientific">Holothuria leucospilota</name>
    <name type="common">Black long sea cucumber</name>
    <name type="synonym">Mertensiothuria leucospilota</name>
    <dbReference type="NCBI Taxonomy" id="206669"/>
    <lineage>
        <taxon>Eukaryota</taxon>
        <taxon>Metazoa</taxon>
        <taxon>Echinodermata</taxon>
        <taxon>Eleutherozoa</taxon>
        <taxon>Echinozoa</taxon>
        <taxon>Holothuroidea</taxon>
        <taxon>Aspidochirotacea</taxon>
        <taxon>Aspidochirotida</taxon>
        <taxon>Holothuriidae</taxon>
        <taxon>Holothuria</taxon>
    </lineage>
</organism>
<proteinExistence type="predicted"/>
<feature type="compositionally biased region" description="Polar residues" evidence="1">
    <location>
        <begin position="31"/>
        <end position="50"/>
    </location>
</feature>
<feature type="region of interest" description="Disordered" evidence="1">
    <location>
        <begin position="142"/>
        <end position="190"/>
    </location>
</feature>
<reference evidence="2" key="1">
    <citation type="submission" date="2021-10" db="EMBL/GenBank/DDBJ databases">
        <title>Tropical sea cucumber genome reveals ecological adaptation and Cuvierian tubules defense mechanism.</title>
        <authorList>
            <person name="Chen T."/>
        </authorList>
    </citation>
    <scope>NUCLEOTIDE SEQUENCE</scope>
    <source>
        <strain evidence="2">Nanhai2018</strain>
        <tissue evidence="2">Muscle</tissue>
    </source>
</reference>
<evidence type="ECO:0000313" key="3">
    <source>
        <dbReference type="Proteomes" id="UP001152320"/>
    </source>
</evidence>
<keyword evidence="3" id="KW-1185">Reference proteome</keyword>
<evidence type="ECO:0000256" key="1">
    <source>
        <dbReference type="SAM" id="MobiDB-lite"/>
    </source>
</evidence>
<sequence length="190" mass="21038">MQGIRGLLHEFQIDCLNLVHRYRQRRQLFSSHSNNPHDLASHSSTSNLGSPSAAAVLASTSTATWQAPPQQQQQPQQQPPASPAITFNLDAAQSPQFFSQSSWTRTTEWEPGMPPAPSATLSRLLHQHLQCRRCQATFKTPVTLTQLPGPDPGVRRQQPKGISPQPSSPPRNSTHHQSNGIPRQRCQQGH</sequence>
<name>A0A9Q1BAQ6_HOLLE</name>
<accession>A0A9Q1BAQ6</accession>
<dbReference type="EMBL" id="JAIZAY010000023">
    <property type="protein sequence ID" value="KAJ8019745.1"/>
    <property type="molecule type" value="Genomic_DNA"/>
</dbReference>
<evidence type="ECO:0000313" key="2">
    <source>
        <dbReference type="EMBL" id="KAJ8019745.1"/>
    </source>
</evidence>
<feature type="compositionally biased region" description="Low complexity" evidence="1">
    <location>
        <begin position="52"/>
        <end position="76"/>
    </location>
</feature>
<feature type="compositionally biased region" description="Polar residues" evidence="1">
    <location>
        <begin position="170"/>
        <end position="190"/>
    </location>
</feature>
<dbReference type="Proteomes" id="UP001152320">
    <property type="component" value="Chromosome 23"/>
</dbReference>
<protein>
    <submittedName>
        <fullName evidence="2">Uncharacterized protein</fullName>
    </submittedName>
</protein>
<gene>
    <name evidence="2" type="ORF">HOLleu_41450</name>
</gene>